<protein>
    <recommendedName>
        <fullName evidence="3">General secretion pathway protein G</fullName>
    </recommendedName>
</protein>
<dbReference type="Proteomes" id="UP000004947">
    <property type="component" value="Unassembled WGS sequence"/>
</dbReference>
<dbReference type="PANTHER" id="PTHR30093">
    <property type="entry name" value="GENERAL SECRETION PATHWAY PROTEIN G"/>
    <property type="match status" value="1"/>
</dbReference>
<dbReference type="InterPro" id="IPR027558">
    <property type="entry name" value="Pre_pil_HX9DG_C"/>
</dbReference>
<dbReference type="Gene3D" id="3.30.700.10">
    <property type="entry name" value="Glycoprotein, Type 4 Pilin"/>
    <property type="match status" value="1"/>
</dbReference>
<name>A6DFL0_9BACT</name>
<dbReference type="OrthoDB" id="249920at2"/>
<dbReference type="AlphaFoldDB" id="A6DFL0"/>
<gene>
    <name evidence="1" type="ORF">LNTAR_17608</name>
</gene>
<dbReference type="NCBIfam" id="TIGR04294">
    <property type="entry name" value="pre_pil_HX9DG"/>
    <property type="match status" value="1"/>
</dbReference>
<dbReference type="InterPro" id="IPR045584">
    <property type="entry name" value="Pilin-like"/>
</dbReference>
<proteinExistence type="predicted"/>
<evidence type="ECO:0000313" key="2">
    <source>
        <dbReference type="Proteomes" id="UP000004947"/>
    </source>
</evidence>
<organism evidence="1 2">
    <name type="scientific">Lentisphaera araneosa HTCC2155</name>
    <dbReference type="NCBI Taxonomy" id="313628"/>
    <lineage>
        <taxon>Bacteria</taxon>
        <taxon>Pseudomonadati</taxon>
        <taxon>Lentisphaerota</taxon>
        <taxon>Lentisphaeria</taxon>
        <taxon>Lentisphaerales</taxon>
        <taxon>Lentisphaeraceae</taxon>
        <taxon>Lentisphaera</taxon>
    </lineage>
</organism>
<dbReference type="eggNOG" id="COG2165">
    <property type="taxonomic scope" value="Bacteria"/>
</dbReference>
<dbReference type="EMBL" id="ABCK01000001">
    <property type="protein sequence ID" value="EDM29590.1"/>
    <property type="molecule type" value="Genomic_DNA"/>
</dbReference>
<keyword evidence="2" id="KW-1185">Reference proteome</keyword>
<evidence type="ECO:0000313" key="1">
    <source>
        <dbReference type="EMBL" id="EDM29590.1"/>
    </source>
</evidence>
<comment type="caution">
    <text evidence="1">The sequence shown here is derived from an EMBL/GenBank/DDBJ whole genome shotgun (WGS) entry which is preliminary data.</text>
</comment>
<reference evidence="1 2" key="1">
    <citation type="journal article" date="2010" name="J. Bacteriol.">
        <title>Genome sequence of Lentisphaera araneosa HTCC2155T, the type species of the order Lentisphaerales in the phylum Lentisphaerae.</title>
        <authorList>
            <person name="Thrash J.C."/>
            <person name="Cho J.C."/>
            <person name="Vergin K.L."/>
            <person name="Morris R.M."/>
            <person name="Giovannoni S.J."/>
        </authorList>
    </citation>
    <scope>NUCLEOTIDE SEQUENCE [LARGE SCALE GENOMIC DNA]</scope>
    <source>
        <strain evidence="1 2">HTCC2155</strain>
    </source>
</reference>
<evidence type="ECO:0008006" key="3">
    <source>
        <dbReference type="Google" id="ProtNLM"/>
    </source>
</evidence>
<dbReference type="NCBIfam" id="TIGR02532">
    <property type="entry name" value="IV_pilin_GFxxxE"/>
    <property type="match status" value="1"/>
</dbReference>
<sequence length="211" mass="23595">MKKFTLIELLVVIAIIGILSSLLLPALGKARKKSQTTVCMNKLKQISMAAFIYSEESDDYAPLNEGGSPWGRKLSLNNYLPEIDISNKSNIYSCPEGADLIDYWGMNYAMNWRLGYDNGTDEQTGFHENFSILSTHASETVFFMDAYNNNAIMWRGGLDENAVYNTGPGLNVARHANKGNVSFLDGHVESRTGEQWLYMGSVTDSDEIWKP</sequence>
<dbReference type="RefSeq" id="WP_007276712.1">
    <property type="nucleotide sequence ID" value="NZ_ABCK01000001.1"/>
</dbReference>
<accession>A6DFL0</accession>
<dbReference type="InterPro" id="IPR012902">
    <property type="entry name" value="N_methyl_site"/>
</dbReference>
<dbReference type="STRING" id="313628.LNTAR_17608"/>
<dbReference type="PANTHER" id="PTHR30093:SF2">
    <property type="entry name" value="TYPE II SECRETION SYSTEM PROTEIN H"/>
    <property type="match status" value="1"/>
</dbReference>
<dbReference type="SUPFAM" id="SSF54523">
    <property type="entry name" value="Pili subunits"/>
    <property type="match status" value="1"/>
</dbReference>